<keyword evidence="3" id="KW-1185">Reference proteome</keyword>
<dbReference type="SMART" id="SM00450">
    <property type="entry name" value="RHOD"/>
    <property type="match status" value="1"/>
</dbReference>
<dbReference type="Proteomes" id="UP000649328">
    <property type="component" value="Unassembled WGS sequence"/>
</dbReference>
<comment type="caution">
    <text evidence="2">The sequence shown here is derived from an EMBL/GenBank/DDBJ whole genome shotgun (WGS) entry which is preliminary data.</text>
</comment>
<evidence type="ECO:0000313" key="2">
    <source>
        <dbReference type="EMBL" id="KAF8004151.1"/>
    </source>
</evidence>
<dbReference type="PANTHER" id="PTHR43031:SF16">
    <property type="entry name" value="OXIDOREDUCTASE"/>
    <property type="match status" value="1"/>
</dbReference>
<dbReference type="InterPro" id="IPR001763">
    <property type="entry name" value="Rhodanese-like_dom"/>
</dbReference>
<feature type="domain" description="Rhodanese" evidence="1">
    <location>
        <begin position="3"/>
        <end position="101"/>
    </location>
</feature>
<gene>
    <name evidence="2" type="ORF">HF325_001599</name>
</gene>
<dbReference type="OrthoDB" id="10261062at2759"/>
<protein>
    <recommendedName>
        <fullName evidence="1">Rhodanese domain-containing protein</fullName>
    </recommendedName>
</protein>
<dbReference type="Pfam" id="PF00581">
    <property type="entry name" value="Rhodanese"/>
    <property type="match status" value="1"/>
</dbReference>
<dbReference type="SUPFAM" id="SSF52821">
    <property type="entry name" value="Rhodanese/Cell cycle control phosphatase"/>
    <property type="match status" value="1"/>
</dbReference>
<dbReference type="PROSITE" id="PS50206">
    <property type="entry name" value="RHODANESE_3"/>
    <property type="match status" value="1"/>
</dbReference>
<dbReference type="EMBL" id="JACBPP010000002">
    <property type="protein sequence ID" value="KAF8004151.1"/>
    <property type="molecule type" value="Genomic_DNA"/>
</dbReference>
<dbReference type="AlphaFoldDB" id="A0A8H7LBP5"/>
<sequence length="103" mass="12051">MRQNGPLLLLDVRPKDQFEITHLPNALNVDWERTFSKCNKIEEILPADFDKQQDEVYIMCRYGNDSQLAAKRLMLEFGLEKVYDVKGGINKWSCEVDKNVPIY</sequence>
<evidence type="ECO:0000259" key="1">
    <source>
        <dbReference type="PROSITE" id="PS50206"/>
    </source>
</evidence>
<dbReference type="PANTHER" id="PTHR43031">
    <property type="entry name" value="FAD-DEPENDENT OXIDOREDUCTASE"/>
    <property type="match status" value="1"/>
</dbReference>
<dbReference type="InterPro" id="IPR036873">
    <property type="entry name" value="Rhodanese-like_dom_sf"/>
</dbReference>
<dbReference type="InterPro" id="IPR050229">
    <property type="entry name" value="GlpE_sulfurtransferase"/>
</dbReference>
<organism evidence="2 3">
    <name type="scientific">Metschnikowia pulcherrima</name>
    <dbReference type="NCBI Taxonomy" id="27326"/>
    <lineage>
        <taxon>Eukaryota</taxon>
        <taxon>Fungi</taxon>
        <taxon>Dikarya</taxon>
        <taxon>Ascomycota</taxon>
        <taxon>Saccharomycotina</taxon>
        <taxon>Pichiomycetes</taxon>
        <taxon>Metschnikowiaceae</taxon>
        <taxon>Metschnikowia</taxon>
    </lineage>
</organism>
<dbReference type="Gene3D" id="3.40.250.10">
    <property type="entry name" value="Rhodanese-like domain"/>
    <property type="match status" value="1"/>
</dbReference>
<name>A0A8H7LBP5_9ASCO</name>
<accession>A0A8H7LBP5</accession>
<reference evidence="2" key="1">
    <citation type="submission" date="2020-10" db="EMBL/GenBank/DDBJ databases">
        <title>The Whole-Genome Sequence of Metschnikowia persimmonesis, a Novel Endophytic Yeast Species Isolated from Medicinal Plant Diospyros kaki Thumb.</title>
        <authorList>
            <person name="Rahmat E."/>
            <person name="Kang Y."/>
        </authorList>
    </citation>
    <scope>NUCLEOTIDE SEQUENCE</scope>
    <source>
        <strain evidence="2">KIOM G15050</strain>
    </source>
</reference>
<evidence type="ECO:0000313" key="3">
    <source>
        <dbReference type="Proteomes" id="UP000649328"/>
    </source>
</evidence>
<proteinExistence type="predicted"/>